<dbReference type="SUPFAM" id="SSF55874">
    <property type="entry name" value="ATPase domain of HSP90 chaperone/DNA topoisomerase II/histidine kinase"/>
    <property type="match status" value="1"/>
</dbReference>
<dbReference type="InterPro" id="IPR003661">
    <property type="entry name" value="HisK_dim/P_dom"/>
</dbReference>
<evidence type="ECO:0000256" key="1">
    <source>
        <dbReference type="ARBA" id="ARBA00000085"/>
    </source>
</evidence>
<evidence type="ECO:0000256" key="9">
    <source>
        <dbReference type="ARBA" id="ARBA00022777"/>
    </source>
</evidence>
<comment type="subcellular location">
    <subcellularLocation>
        <location evidence="2">Cell membrane</location>
        <topology evidence="2">Multi-pass membrane protein</topology>
    </subcellularLocation>
</comment>
<dbReference type="PANTHER" id="PTHR45528:SF8">
    <property type="entry name" value="HISTIDINE KINASE"/>
    <property type="match status" value="1"/>
</dbReference>
<dbReference type="Gene3D" id="6.10.340.10">
    <property type="match status" value="1"/>
</dbReference>
<evidence type="ECO:0000256" key="4">
    <source>
        <dbReference type="ARBA" id="ARBA00022475"/>
    </source>
</evidence>
<feature type="transmembrane region" description="Helical" evidence="14">
    <location>
        <begin position="20"/>
        <end position="44"/>
    </location>
</feature>
<dbReference type="InterPro" id="IPR003660">
    <property type="entry name" value="HAMP_dom"/>
</dbReference>
<keyword evidence="8" id="KW-0547">Nucleotide-binding</keyword>
<keyword evidence="12" id="KW-0902">Two-component regulatory system</keyword>
<keyword evidence="6" id="KW-0808">Transferase</keyword>
<dbReference type="SMART" id="SM00304">
    <property type="entry name" value="HAMP"/>
    <property type="match status" value="1"/>
</dbReference>
<dbReference type="EC" id="2.7.13.3" evidence="3"/>
<feature type="transmembrane region" description="Helical" evidence="14">
    <location>
        <begin position="183"/>
        <end position="202"/>
    </location>
</feature>
<evidence type="ECO:0000256" key="13">
    <source>
        <dbReference type="ARBA" id="ARBA00023136"/>
    </source>
</evidence>
<keyword evidence="7 14" id="KW-0812">Transmembrane</keyword>
<dbReference type="InterPro" id="IPR004358">
    <property type="entry name" value="Sig_transdc_His_kin-like_C"/>
</dbReference>
<dbReference type="AlphaFoldDB" id="A0A7W3NFS1"/>
<keyword evidence="4" id="KW-1003">Cell membrane</keyword>
<keyword evidence="9 17" id="KW-0418">Kinase</keyword>
<evidence type="ECO:0000256" key="5">
    <source>
        <dbReference type="ARBA" id="ARBA00022553"/>
    </source>
</evidence>
<dbReference type="PROSITE" id="PS50109">
    <property type="entry name" value="HIS_KIN"/>
    <property type="match status" value="1"/>
</dbReference>
<dbReference type="Gene3D" id="3.30.565.10">
    <property type="entry name" value="Histidine kinase-like ATPase, C-terminal domain"/>
    <property type="match status" value="1"/>
</dbReference>
<dbReference type="Pfam" id="PF00672">
    <property type="entry name" value="HAMP"/>
    <property type="match status" value="1"/>
</dbReference>
<dbReference type="InterPro" id="IPR036890">
    <property type="entry name" value="HATPase_C_sf"/>
</dbReference>
<dbReference type="EMBL" id="JACJHT010000009">
    <property type="protein sequence ID" value="MBA9042195.1"/>
    <property type="molecule type" value="Genomic_DNA"/>
</dbReference>
<proteinExistence type="predicted"/>
<dbReference type="Pfam" id="PF00512">
    <property type="entry name" value="HisKA"/>
    <property type="match status" value="1"/>
</dbReference>
<evidence type="ECO:0000259" key="15">
    <source>
        <dbReference type="PROSITE" id="PS50109"/>
    </source>
</evidence>
<dbReference type="PANTHER" id="PTHR45528">
    <property type="entry name" value="SENSOR HISTIDINE KINASE CPXA"/>
    <property type="match status" value="1"/>
</dbReference>
<evidence type="ECO:0000256" key="8">
    <source>
        <dbReference type="ARBA" id="ARBA00022741"/>
    </source>
</evidence>
<evidence type="ECO:0000313" key="17">
    <source>
        <dbReference type="EMBL" id="MBA9042195.1"/>
    </source>
</evidence>
<dbReference type="SMART" id="SM00388">
    <property type="entry name" value="HisKA"/>
    <property type="match status" value="1"/>
</dbReference>
<dbReference type="GO" id="GO:0005886">
    <property type="term" value="C:plasma membrane"/>
    <property type="evidence" value="ECO:0007669"/>
    <property type="project" value="UniProtKB-SubCell"/>
</dbReference>
<feature type="domain" description="HAMP" evidence="16">
    <location>
        <begin position="203"/>
        <end position="255"/>
    </location>
</feature>
<dbReference type="FunFam" id="1.10.287.130:FF:000001">
    <property type="entry name" value="Two-component sensor histidine kinase"/>
    <property type="match status" value="1"/>
</dbReference>
<accession>A0A7W3NFS1</accession>
<dbReference type="Gene3D" id="1.10.287.130">
    <property type="match status" value="1"/>
</dbReference>
<gene>
    <name evidence="17" type="ORF">HNP21_005328</name>
</gene>
<dbReference type="InterPro" id="IPR003594">
    <property type="entry name" value="HATPase_dom"/>
</dbReference>
<dbReference type="RefSeq" id="WP_081113364.1">
    <property type="nucleotide sequence ID" value="NZ_JACJHT010000009.1"/>
</dbReference>
<evidence type="ECO:0000256" key="2">
    <source>
        <dbReference type="ARBA" id="ARBA00004651"/>
    </source>
</evidence>
<evidence type="ECO:0000256" key="7">
    <source>
        <dbReference type="ARBA" id="ARBA00022692"/>
    </source>
</evidence>
<sequence length="499" mass="58020">MRSLRIIPKKQRVSFPPIRLNMRLFLIFLICLTVAVIAFFIIIFKYSALNTFEEQQKKEEKKEKILFQLTDQLQTKNIKSDNINVIASTIKPINNTHPTLDFLVANAKGDVIFRTNNIHIHTKNVRDMLRVKLTLYSSNNRVSNTTYSSFISPVSFRDGLGYLIMDSSTSKLTINPAQYNRQIYIAFGCSVLIFILLFILCMNPITRYIKQIEQGIRRIVKKDWTYSIPVKGKNELSSLATNINWMTEQLRQRFEREREVEQAKNELMTNLSHDLRTPLTSIIGYLRLVKDQQYNNEQERQHYIEITYNISLKFKNLVDELFEYTKLSLSDVEAQFQQVNLNGVLYQLVGEYTPIFESQDLRVHLTIPDKPTLVSIDIEKMVRVFDNLLSNAEKYSYKSSDVKIALQKSLNQVIVSISNETHYIEPEELDKLFERFYRIDKARSSTVSGSGIGLAIAKRIVDLHEGEIWAESEGNRIIIYVTLPLPPDTKEKETIYEDL</sequence>
<evidence type="ECO:0000256" key="11">
    <source>
        <dbReference type="ARBA" id="ARBA00022989"/>
    </source>
</evidence>
<dbReference type="InterPro" id="IPR050398">
    <property type="entry name" value="HssS/ArlS-like"/>
</dbReference>
<dbReference type="SUPFAM" id="SSF158472">
    <property type="entry name" value="HAMP domain-like"/>
    <property type="match status" value="1"/>
</dbReference>
<evidence type="ECO:0000256" key="3">
    <source>
        <dbReference type="ARBA" id="ARBA00012438"/>
    </source>
</evidence>
<feature type="domain" description="Histidine kinase" evidence="15">
    <location>
        <begin position="270"/>
        <end position="487"/>
    </location>
</feature>
<dbReference type="CDD" id="cd00082">
    <property type="entry name" value="HisKA"/>
    <property type="match status" value="1"/>
</dbReference>
<comment type="catalytic activity">
    <reaction evidence="1">
        <text>ATP + protein L-histidine = ADP + protein N-phospho-L-histidine.</text>
        <dbReference type="EC" id="2.7.13.3"/>
    </reaction>
</comment>
<dbReference type="CDD" id="cd06225">
    <property type="entry name" value="HAMP"/>
    <property type="match status" value="1"/>
</dbReference>
<protein>
    <recommendedName>
        <fullName evidence="3">histidine kinase</fullName>
        <ecNumber evidence="3">2.7.13.3</ecNumber>
    </recommendedName>
</protein>
<keyword evidence="11 14" id="KW-1133">Transmembrane helix</keyword>
<comment type="caution">
    <text evidence="17">The sequence shown here is derived from an EMBL/GenBank/DDBJ whole genome shotgun (WGS) entry which is preliminary data.</text>
</comment>
<dbReference type="PRINTS" id="PR00344">
    <property type="entry name" value="BCTRLSENSOR"/>
</dbReference>
<keyword evidence="10" id="KW-0067">ATP-binding</keyword>
<dbReference type="PROSITE" id="PS50885">
    <property type="entry name" value="HAMP"/>
    <property type="match status" value="1"/>
</dbReference>
<keyword evidence="18" id="KW-1185">Reference proteome</keyword>
<dbReference type="GO" id="GO:0000155">
    <property type="term" value="F:phosphorelay sensor kinase activity"/>
    <property type="evidence" value="ECO:0007669"/>
    <property type="project" value="InterPro"/>
</dbReference>
<evidence type="ECO:0000313" key="18">
    <source>
        <dbReference type="Proteomes" id="UP000543174"/>
    </source>
</evidence>
<evidence type="ECO:0000256" key="10">
    <source>
        <dbReference type="ARBA" id="ARBA00022840"/>
    </source>
</evidence>
<evidence type="ECO:0000256" key="12">
    <source>
        <dbReference type="ARBA" id="ARBA00023012"/>
    </source>
</evidence>
<dbReference type="SUPFAM" id="SSF47384">
    <property type="entry name" value="Homodimeric domain of signal transducing histidine kinase"/>
    <property type="match status" value="1"/>
</dbReference>
<dbReference type="InterPro" id="IPR036097">
    <property type="entry name" value="HisK_dim/P_sf"/>
</dbReference>
<evidence type="ECO:0000256" key="14">
    <source>
        <dbReference type="SAM" id="Phobius"/>
    </source>
</evidence>
<reference evidence="17" key="1">
    <citation type="submission" date="2020-08" db="EMBL/GenBank/DDBJ databases">
        <title>Functional genomics of gut bacteria from endangered species of beetles.</title>
        <authorList>
            <person name="Carlos-Shanley C."/>
        </authorList>
    </citation>
    <scope>NUCLEOTIDE SEQUENCE [LARGE SCALE GENOMIC DNA]</scope>
    <source>
        <strain evidence="17">S00060</strain>
    </source>
</reference>
<dbReference type="SMART" id="SM00387">
    <property type="entry name" value="HATPase_c"/>
    <property type="match status" value="1"/>
</dbReference>
<dbReference type="FunFam" id="3.30.565.10:FF:000006">
    <property type="entry name" value="Sensor histidine kinase WalK"/>
    <property type="match status" value="1"/>
</dbReference>
<organism evidence="17 18">
    <name type="scientific">Priestia aryabhattai</name>
    <name type="common">Bacillus aryabhattai</name>
    <dbReference type="NCBI Taxonomy" id="412384"/>
    <lineage>
        <taxon>Bacteria</taxon>
        <taxon>Bacillati</taxon>
        <taxon>Bacillota</taxon>
        <taxon>Bacilli</taxon>
        <taxon>Bacillales</taxon>
        <taxon>Bacillaceae</taxon>
        <taxon>Priestia</taxon>
    </lineage>
</organism>
<name>A0A7W3NFS1_PRIAR</name>
<keyword evidence="13 14" id="KW-0472">Membrane</keyword>
<dbReference type="Pfam" id="PF02518">
    <property type="entry name" value="HATPase_c"/>
    <property type="match status" value="1"/>
</dbReference>
<dbReference type="Proteomes" id="UP000543174">
    <property type="component" value="Unassembled WGS sequence"/>
</dbReference>
<keyword evidence="5" id="KW-0597">Phosphoprotein</keyword>
<dbReference type="InterPro" id="IPR005467">
    <property type="entry name" value="His_kinase_dom"/>
</dbReference>
<evidence type="ECO:0000259" key="16">
    <source>
        <dbReference type="PROSITE" id="PS50885"/>
    </source>
</evidence>
<dbReference type="GO" id="GO:0005524">
    <property type="term" value="F:ATP binding"/>
    <property type="evidence" value="ECO:0007669"/>
    <property type="project" value="UniProtKB-KW"/>
</dbReference>
<evidence type="ECO:0000256" key="6">
    <source>
        <dbReference type="ARBA" id="ARBA00022679"/>
    </source>
</evidence>